<dbReference type="PANTHER" id="PTHR31964:SF113">
    <property type="entry name" value="USPA DOMAIN-CONTAINING PROTEIN"/>
    <property type="match status" value="1"/>
</dbReference>
<organism evidence="4 5">
    <name type="scientific">Cryobacterium melibiosiphilum</name>
    <dbReference type="NCBI Taxonomy" id="995039"/>
    <lineage>
        <taxon>Bacteria</taxon>
        <taxon>Bacillati</taxon>
        <taxon>Actinomycetota</taxon>
        <taxon>Actinomycetes</taxon>
        <taxon>Micrococcales</taxon>
        <taxon>Microbacteriaceae</taxon>
        <taxon>Cryobacterium</taxon>
    </lineage>
</organism>
<keyword evidence="5" id="KW-1185">Reference proteome</keyword>
<accession>A0A3A5MP63</accession>
<feature type="compositionally biased region" description="Polar residues" evidence="2">
    <location>
        <begin position="183"/>
        <end position="192"/>
    </location>
</feature>
<dbReference type="InterPro" id="IPR014729">
    <property type="entry name" value="Rossmann-like_a/b/a_fold"/>
</dbReference>
<dbReference type="SUPFAM" id="SSF52402">
    <property type="entry name" value="Adenine nucleotide alpha hydrolases-like"/>
    <property type="match status" value="1"/>
</dbReference>
<dbReference type="PANTHER" id="PTHR31964">
    <property type="entry name" value="ADENINE NUCLEOTIDE ALPHA HYDROLASES-LIKE SUPERFAMILY PROTEIN"/>
    <property type="match status" value="1"/>
</dbReference>
<feature type="region of interest" description="Disordered" evidence="2">
    <location>
        <begin position="153"/>
        <end position="196"/>
    </location>
</feature>
<evidence type="ECO:0000259" key="3">
    <source>
        <dbReference type="Pfam" id="PF00582"/>
    </source>
</evidence>
<gene>
    <name evidence="4" type="ORF">D6T64_03205</name>
</gene>
<comment type="similarity">
    <text evidence="1">Belongs to the universal stress protein A family.</text>
</comment>
<dbReference type="InterPro" id="IPR006015">
    <property type="entry name" value="Universal_stress_UspA"/>
</dbReference>
<dbReference type="PRINTS" id="PR01438">
    <property type="entry name" value="UNVRSLSTRESS"/>
</dbReference>
<protein>
    <submittedName>
        <fullName evidence="4">Universal stress protein</fullName>
    </submittedName>
</protein>
<proteinExistence type="inferred from homology"/>
<dbReference type="Gene3D" id="3.40.50.620">
    <property type="entry name" value="HUPs"/>
    <property type="match status" value="1"/>
</dbReference>
<dbReference type="EMBL" id="QZVS01000056">
    <property type="protein sequence ID" value="RJT90755.1"/>
    <property type="molecule type" value="Genomic_DNA"/>
</dbReference>
<dbReference type="InterPro" id="IPR006016">
    <property type="entry name" value="UspA"/>
</dbReference>
<comment type="caution">
    <text evidence="4">The sequence shown here is derived from an EMBL/GenBank/DDBJ whole genome shotgun (WGS) entry which is preliminary data.</text>
</comment>
<feature type="domain" description="UspA" evidence="3">
    <location>
        <begin position="18"/>
        <end position="153"/>
    </location>
</feature>
<sequence>MVQQTSPLFPRICEAVSMRNVILVGVDGSSNSNRAPEWAMVEANIRNWPLRLVSTFPTTFVADPIVGASYALAARQEAQTVLDHATKRAEAQSVRTETHVECGDATKVLVDHSETTKLAVVGKRGRGGFVGRLLGSVSSGLAAHSHCPTVVIPQGPDSTDTEVENGQGTRDAPTNVASRARRTQPSSMQWTQETRRGRRKAEFIVFPLPVKS</sequence>
<reference evidence="4 5" key="1">
    <citation type="submission" date="2018-09" db="EMBL/GenBank/DDBJ databases">
        <title>Novel species of Cryobacterium.</title>
        <authorList>
            <person name="Liu Q."/>
            <person name="Xin Y.-H."/>
        </authorList>
    </citation>
    <scope>NUCLEOTIDE SEQUENCE [LARGE SCALE GENOMIC DNA]</scope>
    <source>
        <strain evidence="4 5">Hh39</strain>
    </source>
</reference>
<dbReference type="AlphaFoldDB" id="A0A3A5MP63"/>
<dbReference type="Proteomes" id="UP000272015">
    <property type="component" value="Unassembled WGS sequence"/>
</dbReference>
<evidence type="ECO:0000313" key="4">
    <source>
        <dbReference type="EMBL" id="RJT90755.1"/>
    </source>
</evidence>
<dbReference type="Pfam" id="PF00582">
    <property type="entry name" value="Usp"/>
    <property type="match status" value="1"/>
</dbReference>
<name>A0A3A5MP63_9MICO</name>
<evidence type="ECO:0000313" key="5">
    <source>
        <dbReference type="Proteomes" id="UP000272015"/>
    </source>
</evidence>
<evidence type="ECO:0000256" key="1">
    <source>
        <dbReference type="ARBA" id="ARBA00008791"/>
    </source>
</evidence>
<evidence type="ECO:0000256" key="2">
    <source>
        <dbReference type="SAM" id="MobiDB-lite"/>
    </source>
</evidence>